<evidence type="ECO:0008006" key="4">
    <source>
        <dbReference type="Google" id="ProtNLM"/>
    </source>
</evidence>
<proteinExistence type="predicted"/>
<evidence type="ECO:0000313" key="2">
    <source>
        <dbReference type="EMBL" id="PRC94023.1"/>
    </source>
</evidence>
<accession>A0A2S9H255</accession>
<dbReference type="Proteomes" id="UP000237839">
    <property type="component" value="Unassembled WGS sequence"/>
</dbReference>
<dbReference type="Pfam" id="PF11306">
    <property type="entry name" value="DUF3108"/>
    <property type="match status" value="1"/>
</dbReference>
<dbReference type="EMBL" id="PUGF01000004">
    <property type="protein sequence ID" value="PRC94023.1"/>
    <property type="molecule type" value="Genomic_DNA"/>
</dbReference>
<dbReference type="InterPro" id="IPR021457">
    <property type="entry name" value="DUF3108"/>
</dbReference>
<feature type="compositionally biased region" description="Polar residues" evidence="1">
    <location>
        <begin position="79"/>
        <end position="91"/>
    </location>
</feature>
<sequence>MNTRRIIPIFLTALAHLVLLQFFSGTRFTSPIPNIVVPVTLHEIPVITKFTAPPPKATPQKKIQPLPPHPKAPVEIEPISQSPEPAESTESAAPMAEPAATELSVAAPIPETIPAPVAQTAPALSTLPPPSASYILDVVRTEPNVANPYYGSGEIRWEHDDKSYTMQMEVGVNLLFTTIRLYSLQSEGELAETGIKPRTVTETRRGRSATATHFNYDSNTISFSASTAMLPLSDGAQDKATVLMQLASIGNADPSQFQAGKNITIQVAEEKEASPYQFVVVEQETIDTKLGHLLTWHIVRPPRPGLYSSRLDIWIAPDLHWLPVQIRNSEANGAITTQTIRKIITGSKQ</sequence>
<comment type="caution">
    <text evidence="2">The sequence shown here is derived from an EMBL/GenBank/DDBJ whole genome shotgun (WGS) entry which is preliminary data.</text>
</comment>
<evidence type="ECO:0000256" key="1">
    <source>
        <dbReference type="SAM" id="MobiDB-lite"/>
    </source>
</evidence>
<organism evidence="2 3">
    <name type="scientific">Solimicrobium silvestre</name>
    <dbReference type="NCBI Taxonomy" id="2099400"/>
    <lineage>
        <taxon>Bacteria</taxon>
        <taxon>Pseudomonadati</taxon>
        <taxon>Pseudomonadota</taxon>
        <taxon>Betaproteobacteria</taxon>
        <taxon>Burkholderiales</taxon>
        <taxon>Oxalobacteraceae</taxon>
        <taxon>Solimicrobium</taxon>
    </lineage>
</organism>
<keyword evidence="3" id="KW-1185">Reference proteome</keyword>
<dbReference type="RefSeq" id="WP_105530889.1">
    <property type="nucleotide sequence ID" value="NZ_PUGF01000004.1"/>
</dbReference>
<gene>
    <name evidence="2" type="ORF">S2091_1196</name>
</gene>
<feature type="region of interest" description="Disordered" evidence="1">
    <location>
        <begin position="52"/>
        <end position="100"/>
    </location>
</feature>
<dbReference type="OrthoDB" id="8526020at2"/>
<protein>
    <recommendedName>
        <fullName evidence="4">DUF3108 domain-containing protein</fullName>
    </recommendedName>
</protein>
<dbReference type="AlphaFoldDB" id="A0A2S9H255"/>
<evidence type="ECO:0000313" key="3">
    <source>
        <dbReference type="Proteomes" id="UP000237839"/>
    </source>
</evidence>
<reference evidence="2 3" key="1">
    <citation type="submission" date="2018-02" db="EMBL/GenBank/DDBJ databases">
        <title>Solimicrobium silvestre gen. nov., sp. nov., isolated from alpine forest soil.</title>
        <authorList>
            <person name="Margesin R."/>
            <person name="Albuquerque L."/>
            <person name="Zhang D.-C."/>
            <person name="Froufe H.J.C."/>
            <person name="Severino R."/>
            <person name="Roxo I."/>
            <person name="Egas C."/>
            <person name="Da Costa M.S."/>
        </authorList>
    </citation>
    <scope>NUCLEOTIDE SEQUENCE [LARGE SCALE GENOMIC DNA]</scope>
    <source>
        <strain evidence="2 3">S20-91</strain>
    </source>
</reference>
<name>A0A2S9H255_9BURK</name>